<proteinExistence type="inferred from homology"/>
<protein>
    <submittedName>
        <fullName evidence="4">Linear amide C-N hydrolase</fullName>
    </submittedName>
</protein>
<dbReference type="RefSeq" id="WP_301168238.1">
    <property type="nucleotide sequence ID" value="NZ_JAUHTR010000020.1"/>
</dbReference>
<dbReference type="Pfam" id="PF02275">
    <property type="entry name" value="CBAH"/>
    <property type="match status" value="1"/>
</dbReference>
<dbReference type="InterPro" id="IPR029132">
    <property type="entry name" value="CBAH/NAAA_C"/>
</dbReference>
<dbReference type="GO" id="GO:0016787">
    <property type="term" value="F:hydrolase activity"/>
    <property type="evidence" value="ECO:0007669"/>
    <property type="project" value="UniProtKB-KW"/>
</dbReference>
<dbReference type="InterPro" id="IPR029055">
    <property type="entry name" value="Ntn_hydrolases_N"/>
</dbReference>
<comment type="caution">
    <text evidence="4">The sequence shown here is derived from an EMBL/GenBank/DDBJ whole genome shotgun (WGS) entry which is preliminary data.</text>
</comment>
<dbReference type="Proteomes" id="UP001172721">
    <property type="component" value="Unassembled WGS sequence"/>
</dbReference>
<dbReference type="Gene3D" id="3.60.60.10">
    <property type="entry name" value="Penicillin V Acylase, Chain A"/>
    <property type="match status" value="1"/>
</dbReference>
<name>A0ABT8I2I9_9BACL</name>
<evidence type="ECO:0000256" key="1">
    <source>
        <dbReference type="ARBA" id="ARBA00006625"/>
    </source>
</evidence>
<dbReference type="SUPFAM" id="SSF56235">
    <property type="entry name" value="N-terminal nucleophile aminohydrolases (Ntn hydrolases)"/>
    <property type="match status" value="1"/>
</dbReference>
<evidence type="ECO:0000313" key="4">
    <source>
        <dbReference type="EMBL" id="MDN4527244.1"/>
    </source>
</evidence>
<comment type="similarity">
    <text evidence="1">Belongs to the peptidase C59 family.</text>
</comment>
<keyword evidence="2 4" id="KW-0378">Hydrolase</keyword>
<dbReference type="EMBL" id="JAUHTR010000020">
    <property type="protein sequence ID" value="MDN4527244.1"/>
    <property type="molecule type" value="Genomic_DNA"/>
</dbReference>
<feature type="domain" description="Choloylglycine hydrolase/NAAA C-terminal" evidence="3">
    <location>
        <begin position="2"/>
        <end position="306"/>
    </location>
</feature>
<sequence>MCTNIVIPRKFKNDPLVSARTMDWAIELPTAITFFPRGQSFPEFKLSEEEIHWKNSLAFIGAVHPEKRTIYDGLNEAGLSACGLSLFCSEYPERKSSSHILNTYNVVSYVLGNFKTIQEAKTALSKLTIINPFNDPLLAQHFIISDISGNHLIVEFVNGKMKTYTTKLGVLTNDPPYDWHLLNLKLYENLSLEDTVKLCGVGLGGSGQLGIPGDPTPQSRFVRAAFLQRTAFQPKDTQQSIGVARQIIQTLSVPAGTAYGENSDFYDWTLWTVIRDHTNLTYYFYTDFNSKLCGVRLKKFDVNSKSQQQINIVQPDWYKDVSKRMKSE</sequence>
<organism evidence="4 5">
    <name type="scientific">Fictibacillus fluitans</name>
    <dbReference type="NCBI Taxonomy" id="3058422"/>
    <lineage>
        <taxon>Bacteria</taxon>
        <taxon>Bacillati</taxon>
        <taxon>Bacillota</taxon>
        <taxon>Bacilli</taxon>
        <taxon>Bacillales</taxon>
        <taxon>Fictibacillaceae</taxon>
        <taxon>Fictibacillus</taxon>
    </lineage>
</organism>
<accession>A0ABT8I2I9</accession>
<evidence type="ECO:0000256" key="2">
    <source>
        <dbReference type="ARBA" id="ARBA00022801"/>
    </source>
</evidence>
<reference evidence="4" key="1">
    <citation type="submission" date="2023-07" db="EMBL/GenBank/DDBJ databases">
        <title>Fictibacillus sp. isolated from freshwater pond.</title>
        <authorList>
            <person name="Kirdat K."/>
            <person name="Bhat A."/>
            <person name="Mourya A."/>
            <person name="Yadav A."/>
        </authorList>
    </citation>
    <scope>NUCLEOTIDE SEQUENCE</scope>
    <source>
        <strain evidence="4">NE201</strain>
    </source>
</reference>
<keyword evidence="5" id="KW-1185">Reference proteome</keyword>
<dbReference type="PANTHER" id="PTHR35527:SF2">
    <property type="entry name" value="HYDROLASE"/>
    <property type="match status" value="1"/>
</dbReference>
<dbReference type="InterPro" id="IPR052193">
    <property type="entry name" value="Peptidase_C59"/>
</dbReference>
<gene>
    <name evidence="4" type="ORF">QYB97_22435</name>
</gene>
<dbReference type="PANTHER" id="PTHR35527">
    <property type="entry name" value="CHOLOYLGLYCINE HYDROLASE"/>
    <property type="match status" value="1"/>
</dbReference>
<evidence type="ECO:0000259" key="3">
    <source>
        <dbReference type="Pfam" id="PF02275"/>
    </source>
</evidence>
<evidence type="ECO:0000313" key="5">
    <source>
        <dbReference type="Proteomes" id="UP001172721"/>
    </source>
</evidence>